<accession>A0A7G5GUG1</accession>
<keyword evidence="2" id="KW-1185">Reference proteome</keyword>
<dbReference type="KEGG" id="sfol:H3H32_32115"/>
<dbReference type="Proteomes" id="UP000515369">
    <property type="component" value="Chromosome"/>
</dbReference>
<gene>
    <name evidence="1" type="ORF">H3H32_32115</name>
</gene>
<proteinExistence type="predicted"/>
<dbReference type="EMBL" id="CP059732">
    <property type="protein sequence ID" value="QMW02503.1"/>
    <property type="molecule type" value="Genomic_DNA"/>
</dbReference>
<dbReference type="RefSeq" id="WP_182459809.1">
    <property type="nucleotide sequence ID" value="NZ_CP059732.1"/>
</dbReference>
<protein>
    <submittedName>
        <fullName evidence="1">Uncharacterized protein</fullName>
    </submittedName>
</protein>
<organism evidence="1 2">
    <name type="scientific">Spirosoma foliorum</name>
    <dbReference type="NCBI Taxonomy" id="2710596"/>
    <lineage>
        <taxon>Bacteria</taxon>
        <taxon>Pseudomonadati</taxon>
        <taxon>Bacteroidota</taxon>
        <taxon>Cytophagia</taxon>
        <taxon>Cytophagales</taxon>
        <taxon>Cytophagaceae</taxon>
        <taxon>Spirosoma</taxon>
    </lineage>
</organism>
<evidence type="ECO:0000313" key="2">
    <source>
        <dbReference type="Proteomes" id="UP000515369"/>
    </source>
</evidence>
<name>A0A7G5GUG1_9BACT</name>
<dbReference type="AlphaFoldDB" id="A0A7G5GUG1"/>
<sequence length="141" mass="16258">MQSPFQAALLFTIHKANNKPGHDAYVCYLKQQRVVHVERLHSLRGHNPTVNLSSVIRYVRHNEEITGVIIGTWVRSTSEYPYAEEFSNEVERQYHVLLEADIKLVDNLRLSETGVYSYYGDHAEPFAESPFDSQTGVCRLY</sequence>
<reference evidence="1 2" key="1">
    <citation type="submission" date="2020-07" db="EMBL/GenBank/DDBJ databases">
        <title>Spirosoma foliorum sp. nov., isolated from the leaves on the Nejang mountain Korea, Republic of.</title>
        <authorList>
            <person name="Ho H."/>
            <person name="Lee Y.-J."/>
            <person name="Nurcahyanto D.-A."/>
            <person name="Kim S.-G."/>
        </authorList>
    </citation>
    <scope>NUCLEOTIDE SEQUENCE [LARGE SCALE GENOMIC DNA]</scope>
    <source>
        <strain evidence="1 2">PL0136</strain>
    </source>
</reference>
<evidence type="ECO:0000313" key="1">
    <source>
        <dbReference type="EMBL" id="QMW02503.1"/>
    </source>
</evidence>